<dbReference type="InterPro" id="IPR010071">
    <property type="entry name" value="AA_adenyl_dom"/>
</dbReference>
<dbReference type="Gene3D" id="3.30.559.30">
    <property type="entry name" value="Nonribosomal peptide synthetase, condensation domain"/>
    <property type="match status" value="2"/>
</dbReference>
<evidence type="ECO:0000259" key="4">
    <source>
        <dbReference type="PROSITE" id="PS50075"/>
    </source>
</evidence>
<dbReference type="FunFam" id="1.10.1200.10:FF:000005">
    <property type="entry name" value="Nonribosomal peptide synthetase 1"/>
    <property type="match status" value="1"/>
</dbReference>
<dbReference type="Proteomes" id="UP000592180">
    <property type="component" value="Unassembled WGS sequence"/>
</dbReference>
<dbReference type="InterPro" id="IPR009081">
    <property type="entry name" value="PP-bd_ACP"/>
</dbReference>
<comment type="caution">
    <text evidence="5">The sequence shown here is derived from an EMBL/GenBank/DDBJ whole genome shotgun (WGS) entry which is preliminary data.</text>
</comment>
<dbReference type="GO" id="GO:0005737">
    <property type="term" value="C:cytoplasm"/>
    <property type="evidence" value="ECO:0007669"/>
    <property type="project" value="TreeGrafter"/>
</dbReference>
<dbReference type="NCBIfam" id="TIGR01733">
    <property type="entry name" value="AA-adenyl-dom"/>
    <property type="match status" value="1"/>
</dbReference>
<comment type="cofactor">
    <cofactor evidence="1">
        <name>pantetheine 4'-phosphate</name>
        <dbReference type="ChEBI" id="CHEBI:47942"/>
    </cofactor>
</comment>
<dbReference type="InterPro" id="IPR001242">
    <property type="entry name" value="Condensation_dom"/>
</dbReference>
<dbReference type="SUPFAM" id="SSF56801">
    <property type="entry name" value="Acetyl-CoA synthetase-like"/>
    <property type="match status" value="1"/>
</dbReference>
<dbReference type="InterPro" id="IPR023213">
    <property type="entry name" value="CAT-like_dom_sf"/>
</dbReference>
<evidence type="ECO:0000313" key="6">
    <source>
        <dbReference type="Proteomes" id="UP000592180"/>
    </source>
</evidence>
<evidence type="ECO:0000313" key="5">
    <source>
        <dbReference type="EMBL" id="MBB4808303.1"/>
    </source>
</evidence>
<dbReference type="RefSeq" id="WP_184192102.1">
    <property type="nucleotide sequence ID" value="NZ_JACHLE010000011.1"/>
</dbReference>
<gene>
    <name evidence="5" type="ORF">HNP38_003645</name>
</gene>
<dbReference type="GO" id="GO:0003824">
    <property type="term" value="F:catalytic activity"/>
    <property type="evidence" value="ECO:0007669"/>
    <property type="project" value="InterPro"/>
</dbReference>
<proteinExistence type="predicted"/>
<dbReference type="InterPro" id="IPR020845">
    <property type="entry name" value="AMP-binding_CS"/>
</dbReference>
<dbReference type="Pfam" id="PF00550">
    <property type="entry name" value="PP-binding"/>
    <property type="match status" value="1"/>
</dbReference>
<protein>
    <submittedName>
        <fullName evidence="5">Amino acid adenylation domain-containing protein</fullName>
    </submittedName>
</protein>
<keyword evidence="3" id="KW-0597">Phosphoprotein</keyword>
<sequence>MNQLLEKLNELSIKLSLKGDNLDIQAPKGTVTPNILEEIKNHKEEIISFLKDLSSRTGIPRSEKKDFYPLSSTQKRMWLLQQMNPENVAYHMPMIFEIEGELNIDRLQKTFRALVKRHESLRTVFREDDHGNPVQIVKEFKEDLFHLESTDISKDILENVQKSIDTPFDLTKGELFRGNIFRISDQKYLLLIVMHHIISDGWSVEVLAKDFFELYKNIDNTDFSLPALPIQYKDYAVWQQEKIKDQNSDKEYWLSVFNDEIPVLELPSYKARPKYKSGKGHTISEQISEQNLSQFQKLCSDNEATLFMGIKTLVDVLLYKYSHQNDIIVGTPIANREYPELQDQIGFYANTLALRANVNSAQSFLNLLNSNKIQLLDAYQYQEYPFDELVANLRLPYDPSRNPLFDVMVSLQENSEIEASQIENLTMKKFIVDDHTSKFDLAFSFYIEDNRLHLDLTYDSEIYDEKLAGGLIKHACNLIEKIIDNENASIKDLNFLSPQEHHQLLLEFNDTSVDYPRDKTMIELFEAQVEKTPDHIAVVFEDTELTYRELNEQSNQLGAYLRKNYDTQADDLVTIKLDRSEQMIVAILGVLKSGAAYVPIDPEYPEDRIAYIEEDTRAKITIDESFLNVFQQELQSTQHQYTKDNLPVISRPDSLAYIIYTSGTTGKPKGVMIENKGLINLCHWHNKSFDVNADSKSALFSGQGFDASVWEIFPYLLSGGCLYPLANEIKYDINKLSEFYLNRSITHSYLPPFVLKELLEKNNIDNITFLSGGEALDNIRTKNNTIYNNYGPTENSVVTSCYKLERHQNYTAVPIGKPISNTQVYILDEDLNLVPVGVSGKLYVSGAGLSRGYLNKVELTAEKFIDNPFEAGSKMYDTGDLARWLPDGNIEFLGRKDFQVKIRGYRIELGEIESCIAQFSTAIKQVVAEAKEVNGEKVLVAYYTSSLEATEAVGSDAAQIPNIDKTVLREYLQSKLPDYMVPGYFVELEAIPLTPNGKIDRKSLPGVSGEDLIRREYVAPRNETEQKLSEIWQEVLGLERVGVTDNFFELGGHSLMVAQVLNKIYQNLGIQVSLKDFFASPTIKKITQNYIYYEEKEIHESTKIQASVSNNVFGLISYLKLKKISLKIDGEKIIIVNNHYIENDILYDNIKNNHKEILNYFKKSPKITRIRASQLQRDVYKFVINNSYNSNINFGFIVEKLNMPKLHRAFENLIKNNQILMSSFELVEDVLHLKYLKDNFSIIELNFNTKKEAIKYLKAKTLEIFNIFDNKPLLKVYLIHIPQKDILFFVINHLIFDGLSLYPMIKELFNNYYEKRVDTTKIQFHEYIAAKEYFPYTNEYRVSENFWKGEFLQSYNAPLLFPKHIDKYADDFYDTFIIKSKLSKTILAKVENYCRIKKTTINIFILSIYYYTLQSLTKKQDIILDCTSSGRESDSLINEIGLFTNSIFLRLNIRSKDFTNVLEFIKSKYILAVSNSLYDNNMVYNNLNLSVYGHELLRRYKYNFIYDQSEPGDLLNITPFSIEKKAGCYYLLINIYASEHNINYDFVFNKKFFTKEEGTEIVKKFNKKIKELIYEKH</sequence>
<evidence type="ECO:0000256" key="1">
    <source>
        <dbReference type="ARBA" id="ARBA00001957"/>
    </source>
</evidence>
<dbReference type="FunFam" id="3.30.559.10:FF:000012">
    <property type="entry name" value="Non-ribosomal peptide synthetase"/>
    <property type="match status" value="1"/>
</dbReference>
<dbReference type="SUPFAM" id="SSF47336">
    <property type="entry name" value="ACP-like"/>
    <property type="match status" value="1"/>
</dbReference>
<accession>A0A840KLE7</accession>
<evidence type="ECO:0000256" key="2">
    <source>
        <dbReference type="ARBA" id="ARBA00022450"/>
    </source>
</evidence>
<dbReference type="GO" id="GO:0031177">
    <property type="term" value="F:phosphopantetheine binding"/>
    <property type="evidence" value="ECO:0007669"/>
    <property type="project" value="TreeGrafter"/>
</dbReference>
<dbReference type="GO" id="GO:0043041">
    <property type="term" value="P:amino acid activation for nonribosomal peptide biosynthetic process"/>
    <property type="evidence" value="ECO:0007669"/>
    <property type="project" value="TreeGrafter"/>
</dbReference>
<dbReference type="PANTHER" id="PTHR45527:SF1">
    <property type="entry name" value="FATTY ACID SYNTHASE"/>
    <property type="match status" value="1"/>
</dbReference>
<dbReference type="Gene3D" id="3.30.300.30">
    <property type="match status" value="1"/>
</dbReference>
<dbReference type="Gene3D" id="3.40.50.980">
    <property type="match status" value="2"/>
</dbReference>
<dbReference type="InterPro" id="IPR045851">
    <property type="entry name" value="AMP-bd_C_sf"/>
</dbReference>
<reference evidence="5 6" key="1">
    <citation type="submission" date="2020-08" db="EMBL/GenBank/DDBJ databases">
        <title>Functional genomics of gut bacteria from endangered species of beetles.</title>
        <authorList>
            <person name="Carlos-Shanley C."/>
        </authorList>
    </citation>
    <scope>NUCLEOTIDE SEQUENCE [LARGE SCALE GENOMIC DNA]</scope>
    <source>
        <strain evidence="5 6">S00151</strain>
    </source>
</reference>
<dbReference type="EMBL" id="JACHLE010000011">
    <property type="protein sequence ID" value="MBB4808303.1"/>
    <property type="molecule type" value="Genomic_DNA"/>
</dbReference>
<keyword evidence="6" id="KW-1185">Reference proteome</keyword>
<dbReference type="Pfam" id="PF00668">
    <property type="entry name" value="Condensation"/>
    <property type="match status" value="2"/>
</dbReference>
<dbReference type="GO" id="GO:0044550">
    <property type="term" value="P:secondary metabolite biosynthetic process"/>
    <property type="evidence" value="ECO:0007669"/>
    <property type="project" value="TreeGrafter"/>
</dbReference>
<dbReference type="Gene3D" id="3.30.559.10">
    <property type="entry name" value="Chloramphenicol acetyltransferase-like domain"/>
    <property type="match status" value="2"/>
</dbReference>
<dbReference type="InterPro" id="IPR036736">
    <property type="entry name" value="ACP-like_sf"/>
</dbReference>
<dbReference type="Pfam" id="PF18563">
    <property type="entry name" value="TubC_N"/>
    <property type="match status" value="1"/>
</dbReference>
<keyword evidence="2" id="KW-0596">Phosphopantetheine</keyword>
<evidence type="ECO:0000256" key="3">
    <source>
        <dbReference type="ARBA" id="ARBA00022553"/>
    </source>
</evidence>
<dbReference type="PROSITE" id="PS50075">
    <property type="entry name" value="CARRIER"/>
    <property type="match status" value="1"/>
</dbReference>
<feature type="domain" description="Carrier" evidence="4">
    <location>
        <begin position="1019"/>
        <end position="1094"/>
    </location>
</feature>
<dbReference type="SUPFAM" id="SSF52777">
    <property type="entry name" value="CoA-dependent acyltransferases"/>
    <property type="match status" value="4"/>
</dbReference>
<dbReference type="Gene3D" id="1.10.10.1830">
    <property type="entry name" value="Non-ribosomal peptide synthase, adenylation domain"/>
    <property type="match status" value="1"/>
</dbReference>
<dbReference type="InterPro" id="IPR000873">
    <property type="entry name" value="AMP-dep_synth/lig_dom"/>
</dbReference>
<dbReference type="InterPro" id="IPR006162">
    <property type="entry name" value="Ppantetheine_attach_site"/>
</dbReference>
<dbReference type="InterPro" id="IPR020459">
    <property type="entry name" value="AMP-binding"/>
</dbReference>
<dbReference type="Gene3D" id="1.10.1200.10">
    <property type="entry name" value="ACP-like"/>
    <property type="match status" value="1"/>
</dbReference>
<name>A0A840KLE7_9FLAO</name>
<dbReference type="PRINTS" id="PR00154">
    <property type="entry name" value="AMPBINDING"/>
</dbReference>
<dbReference type="FunFam" id="3.40.50.980:FF:000001">
    <property type="entry name" value="Non-ribosomal peptide synthetase"/>
    <property type="match status" value="1"/>
</dbReference>
<dbReference type="FunFam" id="2.30.38.10:FF:000001">
    <property type="entry name" value="Non-ribosomal peptide synthetase PvdI"/>
    <property type="match status" value="1"/>
</dbReference>
<dbReference type="PROSITE" id="PS00012">
    <property type="entry name" value="PHOSPHOPANTETHEINE"/>
    <property type="match status" value="1"/>
</dbReference>
<dbReference type="Pfam" id="PF00501">
    <property type="entry name" value="AMP-binding"/>
    <property type="match status" value="1"/>
</dbReference>
<dbReference type="InterPro" id="IPR044894">
    <property type="entry name" value="TubC_N_sf"/>
</dbReference>
<dbReference type="PANTHER" id="PTHR45527">
    <property type="entry name" value="NONRIBOSOMAL PEPTIDE SYNTHETASE"/>
    <property type="match status" value="1"/>
</dbReference>
<organism evidence="5 6">
    <name type="scientific">Chryseobacterium defluvii</name>
    <dbReference type="NCBI Taxonomy" id="160396"/>
    <lineage>
        <taxon>Bacteria</taxon>
        <taxon>Pseudomonadati</taxon>
        <taxon>Bacteroidota</taxon>
        <taxon>Flavobacteriia</taxon>
        <taxon>Flavobacteriales</taxon>
        <taxon>Weeksellaceae</taxon>
        <taxon>Chryseobacterium group</taxon>
        <taxon>Chryseobacterium</taxon>
    </lineage>
</organism>
<dbReference type="PROSITE" id="PS00455">
    <property type="entry name" value="AMP_BINDING"/>
    <property type="match status" value="1"/>
</dbReference>
<dbReference type="CDD" id="cd05930">
    <property type="entry name" value="A_NRPS"/>
    <property type="match status" value="1"/>
</dbReference>
<dbReference type="CDD" id="cd19531">
    <property type="entry name" value="LCL_NRPS-like"/>
    <property type="match status" value="1"/>
</dbReference>
<dbReference type="Gene3D" id="2.30.38.10">
    <property type="entry name" value="Luciferase, Domain 3"/>
    <property type="match status" value="1"/>
</dbReference>
<dbReference type="InterPro" id="IPR041464">
    <property type="entry name" value="TubC_N"/>
</dbReference>